<dbReference type="Proteomes" id="UP000256779">
    <property type="component" value="Unassembled WGS sequence"/>
</dbReference>
<sequence>MSKIPANKSALILGGTSDIGMAVAECLAFEGWSLILTGRNEDYLHRIANDLQIRSGSSVQSRYFDATDTGTHKTFFQSLEIVPELCVCLFGYLGEQEKGMKQWREAEQIIQVNYTGAVSILNLVANEFNARGLGTIIGVSSVAGDRGRGSNFLYGSAKAALTTYLSGLRSRCYHYGVHVATIKPGFVATRMTESLDLPASLTAAPGQVAKAICRAYYKRNNVVYVLPVWKLIMTCIALIPEQLFKRLKL</sequence>
<dbReference type="PRINTS" id="PR00081">
    <property type="entry name" value="GDHRDH"/>
</dbReference>
<dbReference type="InterPro" id="IPR036291">
    <property type="entry name" value="NAD(P)-bd_dom_sf"/>
</dbReference>
<dbReference type="NCBIfam" id="NF005489">
    <property type="entry name" value="PRK07102.1"/>
    <property type="match status" value="1"/>
</dbReference>
<dbReference type="SUPFAM" id="SSF51735">
    <property type="entry name" value="NAD(P)-binding Rossmann-fold domains"/>
    <property type="match status" value="1"/>
</dbReference>
<dbReference type="InterPro" id="IPR020904">
    <property type="entry name" value="Sc_DH/Rdtase_CS"/>
</dbReference>
<dbReference type="OrthoDB" id="335726at2"/>
<dbReference type="GO" id="GO:0016491">
    <property type="term" value="F:oxidoreductase activity"/>
    <property type="evidence" value="ECO:0007669"/>
    <property type="project" value="UniProtKB-KW"/>
</dbReference>
<gene>
    <name evidence="4" type="ORF">C7460_113124</name>
</gene>
<keyword evidence="3" id="KW-0472">Membrane</keyword>
<dbReference type="EMBL" id="QREG01000013">
    <property type="protein sequence ID" value="RED97075.1"/>
    <property type="molecule type" value="Genomic_DNA"/>
</dbReference>
<evidence type="ECO:0000313" key="5">
    <source>
        <dbReference type="Proteomes" id="UP000256779"/>
    </source>
</evidence>
<reference evidence="4 5" key="1">
    <citation type="submission" date="2018-07" db="EMBL/GenBank/DDBJ databases">
        <title>Genomic Encyclopedia of Type Strains, Phase IV (KMG-IV): sequencing the most valuable type-strain genomes for metagenomic binning, comparative biology and taxonomic classification.</title>
        <authorList>
            <person name="Goeker M."/>
        </authorList>
    </citation>
    <scope>NUCLEOTIDE SEQUENCE [LARGE SCALE GENOMIC DNA]</scope>
    <source>
        <strain evidence="4 5">DSM 4134</strain>
    </source>
</reference>
<proteinExistence type="inferred from homology"/>
<dbReference type="PANTHER" id="PTHR44196:SF1">
    <property type="entry name" value="DEHYDROGENASE_REDUCTASE SDR FAMILY MEMBER 7B"/>
    <property type="match status" value="1"/>
</dbReference>
<protein>
    <submittedName>
        <fullName evidence="4">Short-subunit dehydrogenase</fullName>
    </submittedName>
</protein>
<keyword evidence="5" id="KW-1185">Reference proteome</keyword>
<keyword evidence="2" id="KW-0560">Oxidoreductase</keyword>
<keyword evidence="3" id="KW-0812">Transmembrane</keyword>
<comment type="similarity">
    <text evidence="1">Belongs to the short-chain dehydrogenases/reductases (SDR) family.</text>
</comment>
<dbReference type="Pfam" id="PF00106">
    <property type="entry name" value="adh_short"/>
    <property type="match status" value="1"/>
</dbReference>
<dbReference type="RefSeq" id="WP_115868835.1">
    <property type="nucleotide sequence ID" value="NZ_QREG01000013.1"/>
</dbReference>
<dbReference type="InterPro" id="IPR002347">
    <property type="entry name" value="SDR_fam"/>
</dbReference>
<evidence type="ECO:0000313" key="4">
    <source>
        <dbReference type="EMBL" id="RED97075.1"/>
    </source>
</evidence>
<name>A0A3D9L1V4_MARFU</name>
<evidence type="ECO:0000256" key="3">
    <source>
        <dbReference type="SAM" id="Phobius"/>
    </source>
</evidence>
<dbReference type="GO" id="GO:0016020">
    <property type="term" value="C:membrane"/>
    <property type="evidence" value="ECO:0007669"/>
    <property type="project" value="TreeGrafter"/>
</dbReference>
<dbReference type="PANTHER" id="PTHR44196">
    <property type="entry name" value="DEHYDROGENASE/REDUCTASE SDR FAMILY MEMBER 7B"/>
    <property type="match status" value="1"/>
</dbReference>
<comment type="caution">
    <text evidence="4">The sequence shown here is derived from an EMBL/GenBank/DDBJ whole genome shotgun (WGS) entry which is preliminary data.</text>
</comment>
<evidence type="ECO:0000256" key="1">
    <source>
        <dbReference type="ARBA" id="ARBA00006484"/>
    </source>
</evidence>
<dbReference type="Gene3D" id="3.40.50.720">
    <property type="entry name" value="NAD(P)-binding Rossmann-like Domain"/>
    <property type="match status" value="1"/>
</dbReference>
<dbReference type="AlphaFoldDB" id="A0A3D9L1V4"/>
<feature type="transmembrane region" description="Helical" evidence="3">
    <location>
        <begin position="222"/>
        <end position="239"/>
    </location>
</feature>
<keyword evidence="3" id="KW-1133">Transmembrane helix</keyword>
<accession>A0A3D9L1V4</accession>
<evidence type="ECO:0000256" key="2">
    <source>
        <dbReference type="ARBA" id="ARBA00023002"/>
    </source>
</evidence>
<organism evidence="4 5">
    <name type="scientific">Marinoscillum furvescens DSM 4134</name>
    <dbReference type="NCBI Taxonomy" id="1122208"/>
    <lineage>
        <taxon>Bacteria</taxon>
        <taxon>Pseudomonadati</taxon>
        <taxon>Bacteroidota</taxon>
        <taxon>Cytophagia</taxon>
        <taxon>Cytophagales</taxon>
        <taxon>Reichenbachiellaceae</taxon>
        <taxon>Marinoscillum</taxon>
    </lineage>
</organism>
<dbReference type="PROSITE" id="PS00061">
    <property type="entry name" value="ADH_SHORT"/>
    <property type="match status" value="1"/>
</dbReference>